<dbReference type="Gene3D" id="1.25.40.20">
    <property type="entry name" value="Ankyrin repeat-containing domain"/>
    <property type="match status" value="1"/>
</dbReference>
<proteinExistence type="predicted"/>
<evidence type="ECO:0008006" key="3">
    <source>
        <dbReference type="Google" id="ProtNLM"/>
    </source>
</evidence>
<dbReference type="PANTHER" id="PTHR24159:SF5">
    <property type="entry name" value="ANK_REP_REGION DOMAIN-CONTAINING PROTEIN"/>
    <property type="match status" value="1"/>
</dbReference>
<evidence type="ECO:0000313" key="1">
    <source>
        <dbReference type="EMBL" id="KAK8846020.1"/>
    </source>
</evidence>
<dbReference type="EMBL" id="JAPFFF010000029">
    <property type="protein sequence ID" value="KAK8846020.1"/>
    <property type="molecule type" value="Genomic_DNA"/>
</dbReference>
<dbReference type="SUPFAM" id="SSF48403">
    <property type="entry name" value="Ankyrin repeat"/>
    <property type="match status" value="1"/>
</dbReference>
<gene>
    <name evidence="1" type="ORF">M9Y10_020021</name>
</gene>
<organism evidence="1 2">
    <name type="scientific">Tritrichomonas musculus</name>
    <dbReference type="NCBI Taxonomy" id="1915356"/>
    <lineage>
        <taxon>Eukaryota</taxon>
        <taxon>Metamonada</taxon>
        <taxon>Parabasalia</taxon>
        <taxon>Tritrichomonadida</taxon>
        <taxon>Tritrichomonadidae</taxon>
        <taxon>Tritrichomonas</taxon>
    </lineage>
</organism>
<evidence type="ECO:0000313" key="2">
    <source>
        <dbReference type="Proteomes" id="UP001470230"/>
    </source>
</evidence>
<sequence>MLNYIQCDQNSEENFVNLMIFFDEQQIANDRHDLRSSLYLIVKISQNHNRDPHFFDKISQFLIKISQNIKNLFTNNEIFDIFKSSKRLLLILIEQKIIYINADIVNYLNKNRKYEDQKYFEYFYPELKAFIKTTEIKEEEEDVQSDFEDKRKLGENDNYICELIRKDLIDEFISYVSQNDFPIQSRIQMSIFETNSFLLKNKNPSLIEYSAFFGSVQIFKYLYSNGCELSPSLWLYSIHSQNPEMISLLIDYAIKPRDNSYEECLKEAIKCHHNDVANYIINNFIDDKKASYKIENNYDENIYSYSYHYYNLSFIPSKLESKFIFFYVCEYDYYKLCEYLIETREINLENKVV</sequence>
<comment type="caution">
    <text evidence="1">The sequence shown here is derived from an EMBL/GenBank/DDBJ whole genome shotgun (WGS) entry which is preliminary data.</text>
</comment>
<dbReference type="Proteomes" id="UP001470230">
    <property type="component" value="Unassembled WGS sequence"/>
</dbReference>
<name>A0ABR2HF15_9EUKA</name>
<dbReference type="PANTHER" id="PTHR24159">
    <property type="match status" value="1"/>
</dbReference>
<protein>
    <recommendedName>
        <fullName evidence="3">DUF3447 domain-containing protein</fullName>
    </recommendedName>
</protein>
<keyword evidence="2" id="KW-1185">Reference proteome</keyword>
<reference evidence="1 2" key="1">
    <citation type="submission" date="2024-04" db="EMBL/GenBank/DDBJ databases">
        <title>Tritrichomonas musculus Genome.</title>
        <authorList>
            <person name="Alves-Ferreira E."/>
            <person name="Grigg M."/>
            <person name="Lorenzi H."/>
            <person name="Galac M."/>
        </authorList>
    </citation>
    <scope>NUCLEOTIDE SEQUENCE [LARGE SCALE GENOMIC DNA]</scope>
    <source>
        <strain evidence="1 2">EAF2021</strain>
    </source>
</reference>
<accession>A0ABR2HF15</accession>
<dbReference type="InterPro" id="IPR036770">
    <property type="entry name" value="Ankyrin_rpt-contain_sf"/>
</dbReference>